<accession>A0ABP6WIE8</accession>
<reference evidence="2" key="1">
    <citation type="journal article" date="2019" name="Int. J. Syst. Evol. Microbiol.">
        <title>The Global Catalogue of Microorganisms (GCM) 10K type strain sequencing project: providing services to taxonomists for standard genome sequencing and annotation.</title>
        <authorList>
            <consortium name="The Broad Institute Genomics Platform"/>
            <consortium name="The Broad Institute Genome Sequencing Center for Infectious Disease"/>
            <person name="Wu L."/>
            <person name="Ma J."/>
        </authorList>
    </citation>
    <scope>NUCLEOTIDE SEQUENCE [LARGE SCALE GENOMIC DNA]</scope>
    <source>
        <strain evidence="2">JCM 16898</strain>
    </source>
</reference>
<evidence type="ECO:0000313" key="2">
    <source>
        <dbReference type="Proteomes" id="UP001500689"/>
    </source>
</evidence>
<dbReference type="InterPro" id="IPR029068">
    <property type="entry name" value="Glyas_Bleomycin-R_OHBP_Dase"/>
</dbReference>
<evidence type="ECO:0000313" key="1">
    <source>
        <dbReference type="EMBL" id="GAA3550244.1"/>
    </source>
</evidence>
<name>A0ABP6WIE8_9PSEU</name>
<proteinExistence type="predicted"/>
<dbReference type="Proteomes" id="UP001500689">
    <property type="component" value="Unassembled WGS sequence"/>
</dbReference>
<gene>
    <name evidence="1" type="ORF">GCM10022222_37240</name>
</gene>
<protein>
    <submittedName>
        <fullName evidence="1">Uncharacterized protein</fullName>
    </submittedName>
</protein>
<dbReference type="RefSeq" id="WP_344861391.1">
    <property type="nucleotide sequence ID" value="NZ_BAAAZN010000007.1"/>
</dbReference>
<organism evidence="1 2">
    <name type="scientific">Amycolatopsis ultiminotia</name>
    <dbReference type="NCBI Taxonomy" id="543629"/>
    <lineage>
        <taxon>Bacteria</taxon>
        <taxon>Bacillati</taxon>
        <taxon>Actinomycetota</taxon>
        <taxon>Actinomycetes</taxon>
        <taxon>Pseudonocardiales</taxon>
        <taxon>Pseudonocardiaceae</taxon>
        <taxon>Amycolatopsis</taxon>
    </lineage>
</organism>
<dbReference type="EMBL" id="BAAAZN010000007">
    <property type="protein sequence ID" value="GAA3550244.1"/>
    <property type="molecule type" value="Genomic_DNA"/>
</dbReference>
<keyword evidence="2" id="KW-1185">Reference proteome</keyword>
<dbReference type="SUPFAM" id="SSF54593">
    <property type="entry name" value="Glyoxalase/Bleomycin resistance protein/Dihydroxybiphenyl dioxygenase"/>
    <property type="match status" value="1"/>
</dbReference>
<sequence>MTTELVSVRYLVGDVEPFVGFRTAKLGFTIQLNVRKAGVEFRRDIVTGPGGRQPVFEDAAGNPVEAFQPAV</sequence>
<comment type="caution">
    <text evidence="1">The sequence shown here is derived from an EMBL/GenBank/DDBJ whole genome shotgun (WGS) entry which is preliminary data.</text>
</comment>